<sequence length="102" mass="11638">MEEDAQDVLTIDAADPRWKELVEFDAKLFKKKKLRLLTPEARVLLCLMMSGPLRVNEAMQVAGTSYRGFYAVLERLKQAGLVNISKDEQDQRARNLTVEQQG</sequence>
<feature type="domain" description="Transcription regulator TrmB N-terminal" evidence="1">
    <location>
        <begin position="38"/>
        <end position="88"/>
    </location>
</feature>
<keyword evidence="3" id="KW-1185">Reference proteome</keyword>
<dbReference type="InterPro" id="IPR036390">
    <property type="entry name" value="WH_DNA-bd_sf"/>
</dbReference>
<evidence type="ECO:0000259" key="1">
    <source>
        <dbReference type="Pfam" id="PF01978"/>
    </source>
</evidence>
<dbReference type="RefSeq" id="WP_339587007.1">
    <property type="nucleotide sequence ID" value="NZ_JBBHJZ010000002.1"/>
</dbReference>
<accession>A0ABU8RVD7</accession>
<organism evidence="2 3">
    <name type="scientific">Novosphingobium anseongense</name>
    <dbReference type="NCBI Taxonomy" id="3133436"/>
    <lineage>
        <taxon>Bacteria</taxon>
        <taxon>Pseudomonadati</taxon>
        <taxon>Pseudomonadota</taxon>
        <taxon>Alphaproteobacteria</taxon>
        <taxon>Sphingomonadales</taxon>
        <taxon>Sphingomonadaceae</taxon>
        <taxon>Novosphingobium</taxon>
    </lineage>
</organism>
<protein>
    <submittedName>
        <fullName evidence="2">Helix-turn-helix domain-containing protein</fullName>
    </submittedName>
</protein>
<reference evidence="2 3" key="1">
    <citation type="submission" date="2024-03" db="EMBL/GenBank/DDBJ databases">
        <authorList>
            <person name="Jo J.-H."/>
        </authorList>
    </citation>
    <scope>NUCLEOTIDE SEQUENCE [LARGE SCALE GENOMIC DNA]</scope>
    <source>
        <strain evidence="2 3">PS1R-30</strain>
    </source>
</reference>
<dbReference type="EMBL" id="JBBHJZ010000002">
    <property type="protein sequence ID" value="MEJ5977054.1"/>
    <property type="molecule type" value="Genomic_DNA"/>
</dbReference>
<comment type="caution">
    <text evidence="2">The sequence shown here is derived from an EMBL/GenBank/DDBJ whole genome shotgun (WGS) entry which is preliminary data.</text>
</comment>
<gene>
    <name evidence="2" type="ORF">WG901_10445</name>
</gene>
<proteinExistence type="predicted"/>
<dbReference type="SUPFAM" id="SSF46785">
    <property type="entry name" value="Winged helix' DNA-binding domain"/>
    <property type="match status" value="1"/>
</dbReference>
<evidence type="ECO:0000313" key="2">
    <source>
        <dbReference type="EMBL" id="MEJ5977054.1"/>
    </source>
</evidence>
<dbReference type="Proteomes" id="UP001361239">
    <property type="component" value="Unassembled WGS sequence"/>
</dbReference>
<name>A0ABU8RVD7_9SPHN</name>
<dbReference type="Pfam" id="PF01978">
    <property type="entry name" value="TrmB"/>
    <property type="match status" value="1"/>
</dbReference>
<dbReference type="InterPro" id="IPR036388">
    <property type="entry name" value="WH-like_DNA-bd_sf"/>
</dbReference>
<dbReference type="InterPro" id="IPR002831">
    <property type="entry name" value="Tscrpt_reg_TrmB_N"/>
</dbReference>
<evidence type="ECO:0000313" key="3">
    <source>
        <dbReference type="Proteomes" id="UP001361239"/>
    </source>
</evidence>
<dbReference type="Gene3D" id="1.10.10.10">
    <property type="entry name" value="Winged helix-like DNA-binding domain superfamily/Winged helix DNA-binding domain"/>
    <property type="match status" value="1"/>
</dbReference>